<dbReference type="OrthoDB" id="45797at2157"/>
<organism evidence="1 2">
    <name type="scientific">Natrinema zhouii</name>
    <dbReference type="NCBI Taxonomy" id="1710539"/>
    <lineage>
        <taxon>Archaea</taxon>
        <taxon>Methanobacteriati</taxon>
        <taxon>Methanobacteriota</taxon>
        <taxon>Stenosarchaea group</taxon>
        <taxon>Halobacteria</taxon>
        <taxon>Halobacteriales</taxon>
        <taxon>Natrialbaceae</taxon>
        <taxon>Natrinema</taxon>
    </lineage>
</organism>
<dbReference type="RefSeq" id="WP_180840198.1">
    <property type="nucleotide sequence ID" value="NZ_CP059154.1"/>
</dbReference>
<dbReference type="GeneID" id="56144127"/>
<keyword evidence="2" id="KW-1185">Reference proteome</keyword>
<accession>A0A7D6H1H6</accession>
<proteinExistence type="predicted"/>
<protein>
    <submittedName>
        <fullName evidence="1">Uncharacterized protein</fullName>
    </submittedName>
</protein>
<reference evidence="1 2" key="1">
    <citation type="submission" date="2020-07" db="EMBL/GenBank/DDBJ databases">
        <title>Natrinema (YPL30) sp. nov. and Haloterrigena xxxxxx (YPL8) sp. nov., isolated from a salt mine.</title>
        <authorList>
            <person name="Cui H."/>
        </authorList>
    </citation>
    <scope>NUCLEOTIDE SEQUENCE [LARGE SCALE GENOMIC DNA]</scope>
    <source>
        <strain evidence="1 2">YPL13</strain>
    </source>
</reference>
<dbReference type="AlphaFoldDB" id="A0A7D6H1H6"/>
<evidence type="ECO:0000313" key="1">
    <source>
        <dbReference type="EMBL" id="QLK25007.1"/>
    </source>
</evidence>
<dbReference type="Proteomes" id="UP000510869">
    <property type="component" value="Chromosome"/>
</dbReference>
<evidence type="ECO:0000313" key="2">
    <source>
        <dbReference type="Proteomes" id="UP000510869"/>
    </source>
</evidence>
<dbReference type="EMBL" id="CP059154">
    <property type="protein sequence ID" value="QLK25007.1"/>
    <property type="molecule type" value="Genomic_DNA"/>
</dbReference>
<dbReference type="KEGG" id="nay:HYG81_12940"/>
<sequence>MCPDQAVRTALERYADGVPHEELAREFLEYRRWTGDDPLLLVAEAAAASTGQGFVDGIKPTVERFRDAFVATGRVDSFSTLAELDREDEALVAALGAQRKREVLLKMARVLADRPKDGDFAALVGWAAAADHYRYDEDPVGSISGVGLATFQYLRQLAGVDTPRPDPTVERLLSAVDDDLEASPIDTSTNRRTIASCEWLAFVADYRSLELDRIAWWTATESAGRETALEVARD</sequence>
<gene>
    <name evidence="1" type="ORF">HYG81_12940</name>
</gene>
<name>A0A7D6H1H6_9EURY</name>